<evidence type="ECO:0000313" key="7">
    <source>
        <dbReference type="EMBL" id="XBO41454.1"/>
    </source>
</evidence>
<evidence type="ECO:0000256" key="5">
    <source>
        <dbReference type="SAM" id="MobiDB-lite"/>
    </source>
</evidence>
<dbReference type="CDD" id="cd14014">
    <property type="entry name" value="STKc_PknB_like"/>
    <property type="match status" value="1"/>
</dbReference>
<evidence type="ECO:0000256" key="3">
    <source>
        <dbReference type="ARBA" id="ARBA00022777"/>
    </source>
</evidence>
<dbReference type="AlphaFoldDB" id="A0AAU7JND2"/>
<accession>A0AAU7JND2</accession>
<evidence type="ECO:0000259" key="6">
    <source>
        <dbReference type="PROSITE" id="PS50011"/>
    </source>
</evidence>
<dbReference type="SUPFAM" id="SSF56112">
    <property type="entry name" value="Protein kinase-like (PK-like)"/>
    <property type="match status" value="1"/>
</dbReference>
<evidence type="ECO:0000256" key="4">
    <source>
        <dbReference type="ARBA" id="ARBA00022840"/>
    </source>
</evidence>
<dbReference type="InterPro" id="IPR008266">
    <property type="entry name" value="Tyr_kinase_AS"/>
</dbReference>
<dbReference type="InterPro" id="IPR000719">
    <property type="entry name" value="Prot_kinase_dom"/>
</dbReference>
<sequence length="591" mass="62138">MTDPTRIQLAPGFLPAGTRLSGIYEIDAPLAQGGMGEVYRGRTIETGDAVAIKVVRADMARDDAVLALFRREASALSRLHHEAIVRYFVFTLDPALQRHYLAMELVEGVSLSELLERGPLGVDEACRLLRRVALGLQAAHERGVVHRDVSPDNIIIEDGDVGHARIIDFGIARSTRLGDATVIGSGFAGKYNYVSPEQLGLAGGEVTGRSDIYSLGLVIVQCLRGKPIDMGGSQADIVDKRRRVPDLSDIDPRIRGLLERMLAPDPQDRPATMAEVAACAAPGPAPTARPLSVDQAPAPRPRAASPSSVSQETTRFRPRWPWAVAAGALAVLAAGGLIVFQASDPWTFPTPPPAPTLASPDAAGVPSGRPQALGERPPGDAAPPVGSDDVRRIADFIRDYDGGRCFLALPTALAAGSADIEAFALEERPFHDLDRAFKAANGFEAAIEGGQVAAGQCPALGFIQELRRKAGAEVARLSIARTRVSQGGLLEGRLSGGAAHVALLVVDDAGGVSDVTDRLVGEADRSFSMQLSRESAKGASPMLLVSIGGSQPVSGLVSALQSTRDEPAGSDGKAAQAPGRIEVGVKYFKLD</sequence>
<protein>
    <submittedName>
        <fullName evidence="7">Serine/threonine-protein kinase</fullName>
        <ecNumber evidence="7">2.7.11.1</ecNumber>
    </submittedName>
</protein>
<dbReference type="Gene3D" id="3.30.200.20">
    <property type="entry name" value="Phosphorylase Kinase, domain 1"/>
    <property type="match status" value="1"/>
</dbReference>
<dbReference type="PANTHER" id="PTHR43289">
    <property type="entry name" value="MITOGEN-ACTIVATED PROTEIN KINASE KINASE KINASE 20-RELATED"/>
    <property type="match status" value="1"/>
</dbReference>
<organism evidence="7">
    <name type="scientific">Alsobacter sp. KACC 23698</name>
    <dbReference type="NCBI Taxonomy" id="3149229"/>
    <lineage>
        <taxon>Bacteria</taxon>
        <taxon>Pseudomonadati</taxon>
        <taxon>Pseudomonadota</taxon>
        <taxon>Alphaproteobacteria</taxon>
        <taxon>Hyphomicrobiales</taxon>
        <taxon>Alsobacteraceae</taxon>
        <taxon>Alsobacter</taxon>
    </lineage>
</organism>
<evidence type="ECO:0000256" key="1">
    <source>
        <dbReference type="ARBA" id="ARBA00022679"/>
    </source>
</evidence>
<dbReference type="GO" id="GO:0004674">
    <property type="term" value="F:protein serine/threonine kinase activity"/>
    <property type="evidence" value="ECO:0007669"/>
    <property type="project" value="UniProtKB-EC"/>
</dbReference>
<keyword evidence="3 7" id="KW-0418">Kinase</keyword>
<feature type="compositionally biased region" description="Low complexity" evidence="5">
    <location>
        <begin position="278"/>
        <end position="290"/>
    </location>
</feature>
<dbReference type="Gene3D" id="1.10.510.10">
    <property type="entry name" value="Transferase(Phosphotransferase) domain 1"/>
    <property type="match status" value="1"/>
</dbReference>
<keyword evidence="2" id="KW-0547">Nucleotide-binding</keyword>
<dbReference type="EC" id="2.7.11.1" evidence="7"/>
<reference evidence="7" key="1">
    <citation type="submission" date="2024-05" db="EMBL/GenBank/DDBJ databases">
        <authorList>
            <person name="Kim S."/>
            <person name="Heo J."/>
            <person name="Choi H."/>
            <person name="Choi Y."/>
            <person name="Kwon S.-W."/>
            <person name="Kim Y."/>
        </authorList>
    </citation>
    <scope>NUCLEOTIDE SEQUENCE</scope>
    <source>
        <strain evidence="7">KACC 23698</strain>
    </source>
</reference>
<dbReference type="PANTHER" id="PTHR43289:SF34">
    <property type="entry name" value="SERINE_THREONINE-PROTEIN KINASE YBDM-RELATED"/>
    <property type="match status" value="1"/>
</dbReference>
<gene>
    <name evidence="7" type="ORF">ABEG18_12065</name>
</gene>
<dbReference type="PROSITE" id="PS50011">
    <property type="entry name" value="PROTEIN_KINASE_DOM"/>
    <property type="match status" value="1"/>
</dbReference>
<feature type="region of interest" description="Disordered" evidence="5">
    <location>
        <begin position="278"/>
        <end position="315"/>
    </location>
</feature>
<dbReference type="InterPro" id="IPR011009">
    <property type="entry name" value="Kinase-like_dom_sf"/>
</dbReference>
<name>A0AAU7JND2_9HYPH</name>
<dbReference type="GO" id="GO:0005524">
    <property type="term" value="F:ATP binding"/>
    <property type="evidence" value="ECO:0007669"/>
    <property type="project" value="UniProtKB-KW"/>
</dbReference>
<dbReference type="PROSITE" id="PS00109">
    <property type="entry name" value="PROTEIN_KINASE_TYR"/>
    <property type="match status" value="1"/>
</dbReference>
<evidence type="ECO:0000256" key="2">
    <source>
        <dbReference type="ARBA" id="ARBA00022741"/>
    </source>
</evidence>
<keyword evidence="4" id="KW-0067">ATP-binding</keyword>
<dbReference type="RefSeq" id="WP_406858308.1">
    <property type="nucleotide sequence ID" value="NZ_CP157484.1"/>
</dbReference>
<feature type="region of interest" description="Disordered" evidence="5">
    <location>
        <begin position="350"/>
        <end position="387"/>
    </location>
</feature>
<feature type="compositionally biased region" description="Low complexity" evidence="5">
    <location>
        <begin position="301"/>
        <end position="310"/>
    </location>
</feature>
<proteinExistence type="predicted"/>
<keyword evidence="1 7" id="KW-0808">Transferase</keyword>
<feature type="domain" description="Protein kinase" evidence="6">
    <location>
        <begin position="24"/>
        <end position="288"/>
    </location>
</feature>
<dbReference type="EMBL" id="CP157484">
    <property type="protein sequence ID" value="XBO41454.1"/>
    <property type="molecule type" value="Genomic_DNA"/>
</dbReference>
<dbReference type="Pfam" id="PF00069">
    <property type="entry name" value="Pkinase"/>
    <property type="match status" value="1"/>
</dbReference>